<dbReference type="EMBL" id="CP005960">
    <property type="protein sequence ID" value="AHZ67693.1"/>
    <property type="molecule type" value="Genomic_DNA"/>
</dbReference>
<reference evidence="2 3" key="1">
    <citation type="journal article" date="2012" name="J. Bacteriol.">
        <title>Genome sequence of cold-adapted Pseudomonas mandelii strain JR-1.</title>
        <authorList>
            <person name="Jang S.H."/>
            <person name="Kim J."/>
            <person name="Kim J."/>
            <person name="Hong S."/>
            <person name="Lee C."/>
        </authorList>
    </citation>
    <scope>NUCLEOTIDE SEQUENCE [LARGE SCALE GENOMIC DNA]</scope>
    <source>
        <strain evidence="2 3">JR-1</strain>
    </source>
</reference>
<protein>
    <submittedName>
        <fullName evidence="2">Uncharacterized protein</fullName>
    </submittedName>
</protein>
<sequence length="88" mass="9899">MQIDGKPAQLSALYLWGRRSRLGLKPGNLGPRLQNLLRACYSRQPTEDQALRQLKKSLATLHSQTCHHPPPAADALRPLNPIHEKDFP</sequence>
<dbReference type="HOGENOM" id="CLU_2466643_0_0_6"/>
<dbReference type="Proteomes" id="UP000026913">
    <property type="component" value="Chromosome"/>
</dbReference>
<gene>
    <name evidence="2" type="ORF">OU5_0614</name>
</gene>
<dbReference type="KEGG" id="pman:OU5_0614"/>
<proteinExistence type="predicted"/>
<feature type="region of interest" description="Disordered" evidence="1">
    <location>
        <begin position="62"/>
        <end position="88"/>
    </location>
</feature>
<organism evidence="2 3">
    <name type="scientific">Pseudomonas mandelii JR-1</name>
    <dbReference type="NCBI Taxonomy" id="1147786"/>
    <lineage>
        <taxon>Bacteria</taxon>
        <taxon>Pseudomonadati</taxon>
        <taxon>Pseudomonadota</taxon>
        <taxon>Gammaproteobacteria</taxon>
        <taxon>Pseudomonadales</taxon>
        <taxon>Pseudomonadaceae</taxon>
        <taxon>Pseudomonas</taxon>
    </lineage>
</organism>
<evidence type="ECO:0000313" key="3">
    <source>
        <dbReference type="Proteomes" id="UP000026913"/>
    </source>
</evidence>
<name>A0A024E5U8_9PSED</name>
<evidence type="ECO:0000313" key="2">
    <source>
        <dbReference type="EMBL" id="AHZ67693.1"/>
    </source>
</evidence>
<evidence type="ECO:0000256" key="1">
    <source>
        <dbReference type="SAM" id="MobiDB-lite"/>
    </source>
</evidence>
<dbReference type="AlphaFoldDB" id="A0A024E5U8"/>
<accession>A0A024E5U8</accession>
<dbReference type="RefSeq" id="WP_010459906.1">
    <property type="nucleotide sequence ID" value="NZ_CP005960.1"/>
</dbReference>